<evidence type="ECO:0000313" key="2">
    <source>
        <dbReference type="Proteomes" id="UP000484988"/>
    </source>
</evidence>
<evidence type="ECO:0000313" key="1">
    <source>
        <dbReference type="EMBL" id="GFH38078.1"/>
    </source>
</evidence>
<name>A0A6A0B032_9ACTN</name>
<organism evidence="1 2">
    <name type="scientific">Streptomyces pacificus</name>
    <dbReference type="NCBI Taxonomy" id="2705029"/>
    <lineage>
        <taxon>Bacteria</taxon>
        <taxon>Bacillati</taxon>
        <taxon>Actinomycetota</taxon>
        <taxon>Actinomycetes</taxon>
        <taxon>Kitasatosporales</taxon>
        <taxon>Streptomycetaceae</taxon>
        <taxon>Streptomyces</taxon>
    </lineage>
</organism>
<dbReference type="AlphaFoldDB" id="A0A6A0B032"/>
<reference evidence="1 2" key="1">
    <citation type="submission" date="2020-02" db="EMBL/GenBank/DDBJ databases">
        <title>Whole Genome Shotgun Sequence of Streptomyces sp. strain CWH03.</title>
        <authorList>
            <person name="Dohra H."/>
            <person name="Kodani S."/>
            <person name="Yamamura H."/>
        </authorList>
    </citation>
    <scope>NUCLEOTIDE SEQUENCE [LARGE SCALE GENOMIC DNA]</scope>
    <source>
        <strain evidence="1 2">CWH03</strain>
    </source>
</reference>
<accession>A0A6A0B032</accession>
<comment type="caution">
    <text evidence="1">The sequence shown here is derived from an EMBL/GenBank/DDBJ whole genome shotgun (WGS) entry which is preliminary data.</text>
</comment>
<dbReference type="EMBL" id="BLLG01000014">
    <property type="protein sequence ID" value="GFH38078.1"/>
    <property type="molecule type" value="Genomic_DNA"/>
</dbReference>
<gene>
    <name evidence="1" type="ORF">SCWH03_43180</name>
</gene>
<sequence>MVTVGEVVHLVDAVTGSAATLTPADGGWQVREGGPVRLWERIERVLDAYDTAGAPGPETFTLHVYDGGQHLRHPQMPGLPLPRP</sequence>
<protein>
    <submittedName>
        <fullName evidence="1">Uncharacterized protein</fullName>
    </submittedName>
</protein>
<keyword evidence="2" id="KW-1185">Reference proteome</keyword>
<proteinExistence type="predicted"/>
<dbReference type="Proteomes" id="UP000484988">
    <property type="component" value="Unassembled WGS sequence"/>
</dbReference>